<dbReference type="InterPro" id="IPR001223">
    <property type="entry name" value="Glyco_hydro18_cat"/>
</dbReference>
<gene>
    <name evidence="2" type="ORF">GCK32_022029</name>
</gene>
<proteinExistence type="predicted"/>
<dbReference type="Gene3D" id="3.20.20.80">
    <property type="entry name" value="Glycosidases"/>
    <property type="match status" value="1"/>
</dbReference>
<organism evidence="2 3">
    <name type="scientific">Trichostrongylus colubriformis</name>
    <name type="common">Black scour worm</name>
    <dbReference type="NCBI Taxonomy" id="6319"/>
    <lineage>
        <taxon>Eukaryota</taxon>
        <taxon>Metazoa</taxon>
        <taxon>Ecdysozoa</taxon>
        <taxon>Nematoda</taxon>
        <taxon>Chromadorea</taxon>
        <taxon>Rhabditida</taxon>
        <taxon>Rhabditina</taxon>
        <taxon>Rhabditomorpha</taxon>
        <taxon>Strongyloidea</taxon>
        <taxon>Trichostrongylidae</taxon>
        <taxon>Trichostrongylus</taxon>
    </lineage>
</organism>
<dbReference type="GO" id="GO:0005975">
    <property type="term" value="P:carbohydrate metabolic process"/>
    <property type="evidence" value="ECO:0007669"/>
    <property type="project" value="InterPro"/>
</dbReference>
<dbReference type="PROSITE" id="PS51910">
    <property type="entry name" value="GH18_2"/>
    <property type="match status" value="1"/>
</dbReference>
<sequence length="59" mass="6531">TDKLWLSFEDLRSVKAKADYAKDLSIAGVMVFHIGSDDVYGTCGSGTYPLLKAIHRKIQ</sequence>
<protein>
    <recommendedName>
        <fullName evidence="1">GH18 domain-containing protein</fullName>
    </recommendedName>
</protein>
<evidence type="ECO:0000313" key="2">
    <source>
        <dbReference type="EMBL" id="KAK5973025.1"/>
    </source>
</evidence>
<evidence type="ECO:0000313" key="3">
    <source>
        <dbReference type="Proteomes" id="UP001331761"/>
    </source>
</evidence>
<evidence type="ECO:0000259" key="1">
    <source>
        <dbReference type="PROSITE" id="PS51910"/>
    </source>
</evidence>
<feature type="domain" description="GH18" evidence="1">
    <location>
        <begin position="1"/>
        <end position="59"/>
    </location>
</feature>
<accession>A0AAN8F9Q9</accession>
<dbReference type="InterPro" id="IPR017853">
    <property type="entry name" value="GH"/>
</dbReference>
<dbReference type="AlphaFoldDB" id="A0AAN8F9Q9"/>
<feature type="non-terminal residue" evidence="2">
    <location>
        <position position="1"/>
    </location>
</feature>
<comment type="caution">
    <text evidence="2">The sequence shown here is derived from an EMBL/GenBank/DDBJ whole genome shotgun (WGS) entry which is preliminary data.</text>
</comment>
<dbReference type="EMBL" id="WIXE01015993">
    <property type="protein sequence ID" value="KAK5973025.1"/>
    <property type="molecule type" value="Genomic_DNA"/>
</dbReference>
<keyword evidence="3" id="KW-1185">Reference proteome</keyword>
<dbReference type="SUPFAM" id="SSF51445">
    <property type="entry name" value="(Trans)glycosidases"/>
    <property type="match status" value="1"/>
</dbReference>
<reference evidence="2 3" key="1">
    <citation type="submission" date="2019-10" db="EMBL/GenBank/DDBJ databases">
        <title>Assembly and Annotation for the nematode Trichostrongylus colubriformis.</title>
        <authorList>
            <person name="Martin J."/>
        </authorList>
    </citation>
    <scope>NUCLEOTIDE SEQUENCE [LARGE SCALE GENOMIC DNA]</scope>
    <source>
        <strain evidence="2">G859</strain>
        <tissue evidence="2">Whole worm</tissue>
    </source>
</reference>
<dbReference type="Proteomes" id="UP001331761">
    <property type="component" value="Unassembled WGS sequence"/>
</dbReference>
<name>A0AAN8F9Q9_TRICO</name>